<keyword evidence="3" id="KW-1185">Reference proteome</keyword>
<protein>
    <recommendedName>
        <fullName evidence="4">BrnA antitoxin of type II toxin-antitoxin system</fullName>
    </recommendedName>
</protein>
<gene>
    <name evidence="2" type="ORF">MACH21_24600</name>
</gene>
<dbReference type="Pfam" id="PF14384">
    <property type="entry name" value="BrnA_antitoxin"/>
    <property type="match status" value="1"/>
</dbReference>
<evidence type="ECO:0000256" key="1">
    <source>
        <dbReference type="SAM" id="MobiDB-lite"/>
    </source>
</evidence>
<dbReference type="Proteomes" id="UP001337723">
    <property type="component" value="Chromosome"/>
</dbReference>
<dbReference type="InterPro" id="IPR025528">
    <property type="entry name" value="BrnA_antitoxin"/>
</dbReference>
<reference evidence="2 3" key="1">
    <citation type="submission" date="2023-01" db="EMBL/GenBank/DDBJ databases">
        <title>Complete genome sequence of Roseicyclus marinus strain Dej080120_10.</title>
        <authorList>
            <person name="Ueki S."/>
            <person name="Maruyama F."/>
        </authorList>
    </citation>
    <scope>NUCLEOTIDE SEQUENCE [LARGE SCALE GENOMIC DNA]</scope>
    <source>
        <strain evidence="2 3">Dej080120_10</strain>
    </source>
</reference>
<dbReference type="EMBL" id="AP027266">
    <property type="protein sequence ID" value="BDW86283.1"/>
    <property type="molecule type" value="Genomic_DNA"/>
</dbReference>
<feature type="compositionally biased region" description="Basic and acidic residues" evidence="1">
    <location>
        <begin position="121"/>
        <end position="135"/>
    </location>
</feature>
<evidence type="ECO:0008006" key="4">
    <source>
        <dbReference type="Google" id="ProtNLM"/>
    </source>
</evidence>
<dbReference type="AlphaFoldDB" id="A0AA48HB79"/>
<sequence length="135" mass="15940">MADTDKRLNAREREHHYYLVDAMRRFEWDMHSRIWIESRIPPDWHEIADRRDSAKVQLTVRFDADVVKWFKSMGPGYQPRMNDVLRAFMHAKLSGLLHGDATIEPFRENATGRMPMPDWGDTARESAERNARLGE</sequence>
<feature type="region of interest" description="Disordered" evidence="1">
    <location>
        <begin position="108"/>
        <end position="135"/>
    </location>
</feature>
<dbReference type="KEGG" id="rmai:MACH21_24600"/>
<name>A0AA48HB79_9RHOB</name>
<evidence type="ECO:0000313" key="2">
    <source>
        <dbReference type="EMBL" id="BDW86283.1"/>
    </source>
</evidence>
<accession>A0AA48HB79</accession>
<proteinExistence type="predicted"/>
<evidence type="ECO:0000313" key="3">
    <source>
        <dbReference type="Proteomes" id="UP001337723"/>
    </source>
</evidence>
<organism evidence="2 3">
    <name type="scientific">Roseicyclus marinus</name>
    <dbReference type="NCBI Taxonomy" id="2161673"/>
    <lineage>
        <taxon>Bacteria</taxon>
        <taxon>Pseudomonadati</taxon>
        <taxon>Pseudomonadota</taxon>
        <taxon>Alphaproteobacteria</taxon>
        <taxon>Rhodobacterales</taxon>
        <taxon>Roseobacteraceae</taxon>
        <taxon>Roseicyclus</taxon>
    </lineage>
</organism>
<dbReference type="RefSeq" id="WP_338272214.1">
    <property type="nucleotide sequence ID" value="NZ_AP027266.1"/>
</dbReference>